<dbReference type="InterPro" id="IPR021338">
    <property type="entry name" value="DUF2953"/>
</dbReference>
<dbReference type="Pfam" id="PF11167">
    <property type="entry name" value="DUF2953"/>
    <property type="match status" value="1"/>
</dbReference>
<evidence type="ECO:0000313" key="3">
    <source>
        <dbReference type="Proteomes" id="UP000007488"/>
    </source>
</evidence>
<protein>
    <recommendedName>
        <fullName evidence="4">DUF2953 domain-containing protein</fullName>
    </recommendedName>
</protein>
<organism evidence="2 3">
    <name type="scientific">Syntrophobotulus glycolicus (strain DSM 8271 / FlGlyR)</name>
    <dbReference type="NCBI Taxonomy" id="645991"/>
    <lineage>
        <taxon>Bacteria</taxon>
        <taxon>Bacillati</taxon>
        <taxon>Bacillota</taxon>
        <taxon>Clostridia</taxon>
        <taxon>Eubacteriales</taxon>
        <taxon>Desulfitobacteriaceae</taxon>
        <taxon>Syntrophobotulus</taxon>
    </lineage>
</organism>
<evidence type="ECO:0000256" key="1">
    <source>
        <dbReference type="SAM" id="Phobius"/>
    </source>
</evidence>
<dbReference type="STRING" id="645991.Sgly_1676"/>
<feature type="transmembrane region" description="Helical" evidence="1">
    <location>
        <begin position="184"/>
        <end position="201"/>
    </location>
</feature>
<dbReference type="HOGENOM" id="CLU_1288350_0_0_9"/>
<dbReference type="Proteomes" id="UP000007488">
    <property type="component" value="Chromosome"/>
</dbReference>
<dbReference type="EMBL" id="CP002547">
    <property type="protein sequence ID" value="ADY55974.1"/>
    <property type="molecule type" value="Genomic_DNA"/>
</dbReference>
<gene>
    <name evidence="2" type="ordered locus">Sgly_1676</name>
</gene>
<dbReference type="KEGG" id="sgy:Sgly_1676"/>
<sequence>MRIRLMVKTTGLHNRFRFQWEAGIVNSAINLDIPLEQLKEGYLDLISNIIHDTGETNSFSVSRKTSRFARKIKTGRYRAIKTAVKNLCRYSFILGWLSDQIKRIQKNFYRQLKLERLNLNLILGTGDAQLTAYAYGLAWQLIGQAAAKMYRTVRVATGKKIQIQVNPDFTKAAWDCTFDCILKMKISHIIVIAYHALLLMIRSRRTIKTWMNTR</sequence>
<name>F0SYD9_SYNGF</name>
<keyword evidence="1" id="KW-0472">Membrane</keyword>
<keyword evidence="3" id="KW-1185">Reference proteome</keyword>
<reference evidence="3" key="2">
    <citation type="submission" date="2011-02" db="EMBL/GenBank/DDBJ databases">
        <title>The complete genome of Syntrophobotulus glycolicus DSM 8271.</title>
        <authorList>
            <person name="Lucas S."/>
            <person name="Copeland A."/>
            <person name="Lapidus A."/>
            <person name="Bruce D."/>
            <person name="Goodwin L."/>
            <person name="Pitluck S."/>
            <person name="Kyrpides N."/>
            <person name="Mavromatis K."/>
            <person name="Pagani I."/>
            <person name="Ivanova N."/>
            <person name="Mikhailova N."/>
            <person name="Chertkov O."/>
            <person name="Held B."/>
            <person name="Detter J.C."/>
            <person name="Tapia R."/>
            <person name="Han C."/>
            <person name="Land M."/>
            <person name="Hauser L."/>
            <person name="Markowitz V."/>
            <person name="Cheng J.-F."/>
            <person name="Hugenholtz P."/>
            <person name="Woyke T."/>
            <person name="Wu D."/>
            <person name="Spring S."/>
            <person name="Schroeder M."/>
            <person name="Brambilla E."/>
            <person name="Klenk H.-P."/>
            <person name="Eisen J.A."/>
        </authorList>
    </citation>
    <scope>NUCLEOTIDE SEQUENCE [LARGE SCALE GENOMIC DNA]</scope>
    <source>
        <strain evidence="3">DSM 8271 / FlGlyR</strain>
    </source>
</reference>
<dbReference type="eggNOG" id="ENOG50339T8">
    <property type="taxonomic scope" value="Bacteria"/>
</dbReference>
<reference evidence="2 3" key="1">
    <citation type="journal article" date="2011" name="Stand. Genomic Sci.">
        <title>Complete genome sequence of Syntrophobotulus glycolicus type strain (FlGlyR).</title>
        <authorList>
            <person name="Han C."/>
            <person name="Mwirichia R."/>
            <person name="Chertkov O."/>
            <person name="Held B."/>
            <person name="Lapidus A."/>
            <person name="Nolan M."/>
            <person name="Lucas S."/>
            <person name="Hammon N."/>
            <person name="Deshpande S."/>
            <person name="Cheng J.F."/>
            <person name="Tapia R."/>
            <person name="Goodwin L."/>
            <person name="Pitluck S."/>
            <person name="Huntemann M."/>
            <person name="Liolios K."/>
            <person name="Ivanova N."/>
            <person name="Pagani I."/>
            <person name="Mavromatis K."/>
            <person name="Ovchinikova G."/>
            <person name="Pati A."/>
            <person name="Chen A."/>
            <person name="Palaniappan K."/>
            <person name="Land M."/>
            <person name="Hauser L."/>
            <person name="Brambilla E.M."/>
            <person name="Rohde M."/>
            <person name="Spring S."/>
            <person name="Sikorski J."/>
            <person name="Goker M."/>
            <person name="Woyke T."/>
            <person name="Bristow J."/>
            <person name="Eisen J.A."/>
            <person name="Markowitz V."/>
            <person name="Hugenholtz P."/>
            <person name="Kyrpides N.C."/>
            <person name="Klenk H.P."/>
            <person name="Detter J.C."/>
        </authorList>
    </citation>
    <scope>NUCLEOTIDE SEQUENCE [LARGE SCALE GENOMIC DNA]</scope>
    <source>
        <strain evidence="3">DSM 8271 / FlGlyR</strain>
    </source>
</reference>
<dbReference type="RefSeq" id="WP_013624842.1">
    <property type="nucleotide sequence ID" value="NC_015172.1"/>
</dbReference>
<keyword evidence="1" id="KW-0812">Transmembrane</keyword>
<dbReference type="AlphaFoldDB" id="F0SYD9"/>
<dbReference type="OrthoDB" id="1953500at2"/>
<accession>F0SYD9</accession>
<evidence type="ECO:0008006" key="4">
    <source>
        <dbReference type="Google" id="ProtNLM"/>
    </source>
</evidence>
<keyword evidence="1" id="KW-1133">Transmembrane helix</keyword>
<evidence type="ECO:0000313" key="2">
    <source>
        <dbReference type="EMBL" id="ADY55974.1"/>
    </source>
</evidence>
<proteinExistence type="predicted"/>